<accession>A0A4R9AGC2</accession>
<dbReference type="InterPro" id="IPR023346">
    <property type="entry name" value="Lysozyme-like_dom_sf"/>
</dbReference>
<organism evidence="2 3">
    <name type="scientific">Cryobacterium suzukii</name>
    <dbReference type="NCBI Taxonomy" id="1259198"/>
    <lineage>
        <taxon>Bacteria</taxon>
        <taxon>Bacillati</taxon>
        <taxon>Actinomycetota</taxon>
        <taxon>Actinomycetes</taxon>
        <taxon>Micrococcales</taxon>
        <taxon>Microbacteriaceae</taxon>
        <taxon>Cryobacterium</taxon>
    </lineage>
</organism>
<dbReference type="Proteomes" id="UP000298170">
    <property type="component" value="Unassembled WGS sequence"/>
</dbReference>
<proteinExistence type="predicted"/>
<name>A0A4R9AGC2_9MICO</name>
<sequence length="269" mass="27518">MAAGAAIAITAVVGTGFAVQSAVADQNERTAVMTALVASGAGHAEQLELNAGRLRDRAEHASETAVTGASVVIAAAQGKTDATGLSESVAALSHVTLLAPERIFELVDETTTETANVHASTTEIDRVTAEQAALAEADAEAAAEAAAAEDEAAAAVPEAQARPSAPADPSAAQQIAHQLMASQYGWGEDQFGCLVSLWDKESGWNVNAYNSSSGATGIPQALPGNKMASAGADWQTNPATQITWGLGYIASRYSTPCDAWDKSEASGWY</sequence>
<protein>
    <submittedName>
        <fullName evidence="2">Lytic transglycosylase domain-containing protein</fullName>
    </submittedName>
</protein>
<dbReference type="EMBL" id="SOHJ01000007">
    <property type="protein sequence ID" value="TFD60953.1"/>
    <property type="molecule type" value="Genomic_DNA"/>
</dbReference>
<dbReference type="OrthoDB" id="9766277at2"/>
<keyword evidence="3" id="KW-1185">Reference proteome</keyword>
<dbReference type="Gene3D" id="1.10.530.10">
    <property type="match status" value="1"/>
</dbReference>
<gene>
    <name evidence="2" type="ORF">E3T39_07540</name>
</gene>
<evidence type="ECO:0000256" key="1">
    <source>
        <dbReference type="SAM" id="MobiDB-lite"/>
    </source>
</evidence>
<feature type="region of interest" description="Disordered" evidence="1">
    <location>
        <begin position="138"/>
        <end position="174"/>
    </location>
</feature>
<dbReference type="RefSeq" id="WP_134514102.1">
    <property type="nucleotide sequence ID" value="NZ_SOHJ01000007.1"/>
</dbReference>
<feature type="compositionally biased region" description="Acidic residues" evidence="1">
    <location>
        <begin position="138"/>
        <end position="152"/>
    </location>
</feature>
<reference evidence="2 3" key="1">
    <citation type="submission" date="2019-03" db="EMBL/GenBank/DDBJ databases">
        <title>Genomics of glacier-inhabiting Cryobacterium strains.</title>
        <authorList>
            <person name="Liu Q."/>
            <person name="Xin Y.-H."/>
        </authorList>
    </citation>
    <scope>NUCLEOTIDE SEQUENCE [LARGE SCALE GENOMIC DNA]</scope>
    <source>
        <strain evidence="2 3">Sr39</strain>
    </source>
</reference>
<dbReference type="SUPFAM" id="SSF53955">
    <property type="entry name" value="Lysozyme-like"/>
    <property type="match status" value="1"/>
</dbReference>
<comment type="caution">
    <text evidence="2">The sequence shown here is derived from an EMBL/GenBank/DDBJ whole genome shotgun (WGS) entry which is preliminary data.</text>
</comment>
<dbReference type="AlphaFoldDB" id="A0A4R9AGC2"/>
<evidence type="ECO:0000313" key="3">
    <source>
        <dbReference type="Proteomes" id="UP000298170"/>
    </source>
</evidence>
<evidence type="ECO:0000313" key="2">
    <source>
        <dbReference type="EMBL" id="TFD60953.1"/>
    </source>
</evidence>
<feature type="compositionally biased region" description="Low complexity" evidence="1">
    <location>
        <begin position="153"/>
        <end position="174"/>
    </location>
</feature>